<reference evidence="2" key="1">
    <citation type="submission" date="2023-03" db="EMBL/GenBank/DDBJ databases">
        <authorList>
            <person name="Steffen K."/>
            <person name="Cardenas P."/>
        </authorList>
    </citation>
    <scope>NUCLEOTIDE SEQUENCE</scope>
</reference>
<dbReference type="AlphaFoldDB" id="A0AA35W5E0"/>
<keyword evidence="3" id="KW-1185">Reference proteome</keyword>
<evidence type="ECO:0000313" key="2">
    <source>
        <dbReference type="EMBL" id="CAI8008049.1"/>
    </source>
</evidence>
<sequence length="135" mass="14190">MRSRHTRDGECADRQAAEDRPAGYDGRGGCCYDGRWMTMNHEERLAVTESRRRVIIDAVKGIEGVSAVMLDNIIGASAVRVGFAGGCVCDRDDGCGCCGEAEGGGSADMDAGAGLGGLHHDPYVWAERGRGVLVG</sequence>
<comment type="caution">
    <text evidence="2">The sequence shown here is derived from an EMBL/GenBank/DDBJ whole genome shotgun (WGS) entry which is preliminary data.</text>
</comment>
<name>A0AA35W5E0_GEOBA</name>
<organism evidence="2 3">
    <name type="scientific">Geodia barretti</name>
    <name type="common">Barrett's horny sponge</name>
    <dbReference type="NCBI Taxonomy" id="519541"/>
    <lineage>
        <taxon>Eukaryota</taxon>
        <taxon>Metazoa</taxon>
        <taxon>Porifera</taxon>
        <taxon>Demospongiae</taxon>
        <taxon>Heteroscleromorpha</taxon>
        <taxon>Tetractinellida</taxon>
        <taxon>Astrophorina</taxon>
        <taxon>Geodiidae</taxon>
        <taxon>Geodia</taxon>
    </lineage>
</organism>
<protein>
    <submittedName>
        <fullName evidence="2">Uncharacterized protein</fullName>
    </submittedName>
</protein>
<feature type="region of interest" description="Disordered" evidence="1">
    <location>
        <begin position="1"/>
        <end position="22"/>
    </location>
</feature>
<evidence type="ECO:0000313" key="3">
    <source>
        <dbReference type="Proteomes" id="UP001174909"/>
    </source>
</evidence>
<proteinExistence type="predicted"/>
<dbReference type="Proteomes" id="UP001174909">
    <property type="component" value="Unassembled WGS sequence"/>
</dbReference>
<evidence type="ECO:0000256" key="1">
    <source>
        <dbReference type="SAM" id="MobiDB-lite"/>
    </source>
</evidence>
<gene>
    <name evidence="2" type="ORF">GBAR_LOCUS5580</name>
</gene>
<dbReference type="EMBL" id="CASHTH010000814">
    <property type="protein sequence ID" value="CAI8008049.1"/>
    <property type="molecule type" value="Genomic_DNA"/>
</dbReference>
<accession>A0AA35W5E0</accession>